<sequence>MFKSKKRVVYMKLFLSMLFLFLFLTFPNATNAHTYLKDSTPAEGEVVKEDLKEINLQFETKIESLSKMKLLIDGVEIPLSVEVNESEMIGTLEEQIENGAYLIQWDIVGEDGHPISGEVSFTVEKDEVEEEKVEGNSEGEESTTEEDENTSTENEDNSTEDEQSAPTETEGDLNEQTENNETVNESSGIFTTLLIVVLAVILIAGILLVFKKKR</sequence>
<evidence type="ECO:0000256" key="3">
    <source>
        <dbReference type="ARBA" id="ARBA00022729"/>
    </source>
</evidence>
<dbReference type="InterPro" id="IPR014756">
    <property type="entry name" value="Ig_E-set"/>
</dbReference>
<name>A0ABV6GEP1_9BACI</name>
<proteinExistence type="predicted"/>
<dbReference type="EMBL" id="JBHLVO010000008">
    <property type="protein sequence ID" value="MFC0272150.1"/>
    <property type="molecule type" value="Genomic_DNA"/>
</dbReference>
<feature type="region of interest" description="Disordered" evidence="5">
    <location>
        <begin position="121"/>
        <end position="183"/>
    </location>
</feature>
<keyword evidence="6" id="KW-1133">Transmembrane helix</keyword>
<keyword evidence="2" id="KW-0479">Metal-binding</keyword>
<evidence type="ECO:0000259" key="8">
    <source>
        <dbReference type="Pfam" id="PF04234"/>
    </source>
</evidence>
<evidence type="ECO:0000256" key="5">
    <source>
        <dbReference type="SAM" id="MobiDB-lite"/>
    </source>
</evidence>
<keyword evidence="10" id="KW-1185">Reference proteome</keyword>
<evidence type="ECO:0000313" key="9">
    <source>
        <dbReference type="EMBL" id="MFC0272150.1"/>
    </source>
</evidence>
<dbReference type="Gene3D" id="2.60.40.1220">
    <property type="match status" value="1"/>
</dbReference>
<dbReference type="PANTHER" id="PTHR34820">
    <property type="entry name" value="INNER MEMBRANE PROTEIN YEBZ"/>
    <property type="match status" value="1"/>
</dbReference>
<dbReference type="SUPFAM" id="SSF81296">
    <property type="entry name" value="E set domains"/>
    <property type="match status" value="1"/>
</dbReference>
<gene>
    <name evidence="9" type="ORF">ACFFIX_11870</name>
</gene>
<feature type="compositionally biased region" description="Acidic residues" evidence="5">
    <location>
        <begin position="126"/>
        <end position="175"/>
    </location>
</feature>
<evidence type="ECO:0000256" key="1">
    <source>
        <dbReference type="ARBA" id="ARBA00004196"/>
    </source>
</evidence>
<keyword evidence="4" id="KW-0186">Copper</keyword>
<feature type="domain" description="CopC" evidence="8">
    <location>
        <begin position="33"/>
        <end position="123"/>
    </location>
</feature>
<dbReference type="Pfam" id="PF04234">
    <property type="entry name" value="CopC"/>
    <property type="match status" value="1"/>
</dbReference>
<dbReference type="InterPro" id="IPR007348">
    <property type="entry name" value="CopC_dom"/>
</dbReference>
<dbReference type="InterPro" id="IPR032694">
    <property type="entry name" value="CopC/D"/>
</dbReference>
<evidence type="ECO:0000256" key="2">
    <source>
        <dbReference type="ARBA" id="ARBA00022723"/>
    </source>
</evidence>
<protein>
    <submittedName>
        <fullName evidence="9">Copper resistance protein CopC</fullName>
    </submittedName>
</protein>
<evidence type="ECO:0000256" key="4">
    <source>
        <dbReference type="ARBA" id="ARBA00023008"/>
    </source>
</evidence>
<keyword evidence="6" id="KW-0472">Membrane</keyword>
<keyword evidence="3 7" id="KW-0732">Signal</keyword>
<evidence type="ECO:0000313" key="10">
    <source>
        <dbReference type="Proteomes" id="UP001589854"/>
    </source>
</evidence>
<feature type="signal peptide" evidence="7">
    <location>
        <begin position="1"/>
        <end position="32"/>
    </location>
</feature>
<dbReference type="InterPro" id="IPR014755">
    <property type="entry name" value="Cu-Rt/internalin_Ig-like"/>
</dbReference>
<keyword evidence="6" id="KW-0812">Transmembrane</keyword>
<dbReference type="RefSeq" id="WP_378934162.1">
    <property type="nucleotide sequence ID" value="NZ_JBHLVO010000008.1"/>
</dbReference>
<accession>A0ABV6GEP1</accession>
<feature type="chain" id="PRO_5047223828" evidence="7">
    <location>
        <begin position="33"/>
        <end position="214"/>
    </location>
</feature>
<evidence type="ECO:0000256" key="6">
    <source>
        <dbReference type="SAM" id="Phobius"/>
    </source>
</evidence>
<organism evidence="9 10">
    <name type="scientific">Metabacillus herbersteinensis</name>
    <dbReference type="NCBI Taxonomy" id="283816"/>
    <lineage>
        <taxon>Bacteria</taxon>
        <taxon>Bacillati</taxon>
        <taxon>Bacillota</taxon>
        <taxon>Bacilli</taxon>
        <taxon>Bacillales</taxon>
        <taxon>Bacillaceae</taxon>
        <taxon>Metabacillus</taxon>
    </lineage>
</organism>
<dbReference type="Proteomes" id="UP001589854">
    <property type="component" value="Unassembled WGS sequence"/>
</dbReference>
<evidence type="ECO:0000256" key="7">
    <source>
        <dbReference type="SAM" id="SignalP"/>
    </source>
</evidence>
<dbReference type="PANTHER" id="PTHR34820:SF4">
    <property type="entry name" value="INNER MEMBRANE PROTEIN YEBZ"/>
    <property type="match status" value="1"/>
</dbReference>
<feature type="transmembrane region" description="Helical" evidence="6">
    <location>
        <begin position="189"/>
        <end position="210"/>
    </location>
</feature>
<comment type="subcellular location">
    <subcellularLocation>
        <location evidence="1">Cell envelope</location>
    </subcellularLocation>
</comment>
<reference evidence="9 10" key="1">
    <citation type="submission" date="2024-09" db="EMBL/GenBank/DDBJ databases">
        <authorList>
            <person name="Sun Q."/>
            <person name="Mori K."/>
        </authorList>
    </citation>
    <scope>NUCLEOTIDE SEQUENCE [LARGE SCALE GENOMIC DNA]</scope>
    <source>
        <strain evidence="9 10">CCM 7228</strain>
    </source>
</reference>
<comment type="caution">
    <text evidence="9">The sequence shown here is derived from an EMBL/GenBank/DDBJ whole genome shotgun (WGS) entry which is preliminary data.</text>
</comment>